<dbReference type="InterPro" id="IPR027304">
    <property type="entry name" value="Trigger_fact/SurA_dom_sf"/>
</dbReference>
<dbReference type="Proteomes" id="UP000264702">
    <property type="component" value="Unassembled WGS sequence"/>
</dbReference>
<dbReference type="Gene3D" id="3.10.50.40">
    <property type="match status" value="1"/>
</dbReference>
<dbReference type="AlphaFoldDB" id="A0A372IKE6"/>
<dbReference type="HAMAP" id="MF_00303">
    <property type="entry name" value="Trigger_factor_Tig"/>
    <property type="match status" value="1"/>
</dbReference>
<organism evidence="14 15">
    <name type="scientific">Paracidobacterium acidisoli</name>
    <dbReference type="NCBI Taxonomy" id="2303751"/>
    <lineage>
        <taxon>Bacteria</taxon>
        <taxon>Pseudomonadati</taxon>
        <taxon>Acidobacteriota</taxon>
        <taxon>Terriglobia</taxon>
        <taxon>Terriglobales</taxon>
        <taxon>Acidobacteriaceae</taxon>
        <taxon>Paracidobacterium</taxon>
    </lineage>
</organism>
<keyword evidence="5 9" id="KW-0697">Rotamase</keyword>
<dbReference type="InterPro" id="IPR005215">
    <property type="entry name" value="Trig_fac"/>
</dbReference>
<protein>
    <recommendedName>
        <fullName evidence="4 9">Trigger factor</fullName>
        <shortName evidence="9">TF</shortName>
        <ecNumber evidence="3 9">5.2.1.8</ecNumber>
    </recommendedName>
    <alternativeName>
        <fullName evidence="8 9">PPIase</fullName>
    </alternativeName>
</protein>
<proteinExistence type="inferred from homology"/>
<evidence type="ECO:0000256" key="8">
    <source>
        <dbReference type="ARBA" id="ARBA00029986"/>
    </source>
</evidence>
<evidence type="ECO:0000256" key="5">
    <source>
        <dbReference type="ARBA" id="ARBA00023110"/>
    </source>
</evidence>
<dbReference type="GO" id="GO:0005737">
    <property type="term" value="C:cytoplasm"/>
    <property type="evidence" value="ECO:0007669"/>
    <property type="project" value="UniProtKB-SubCell"/>
</dbReference>
<dbReference type="Pfam" id="PF00254">
    <property type="entry name" value="FKBP_C"/>
    <property type="match status" value="1"/>
</dbReference>
<dbReference type="Pfam" id="PF05697">
    <property type="entry name" value="Trigger_N"/>
    <property type="match status" value="1"/>
</dbReference>
<dbReference type="GO" id="GO:0043022">
    <property type="term" value="F:ribosome binding"/>
    <property type="evidence" value="ECO:0007669"/>
    <property type="project" value="TreeGrafter"/>
</dbReference>
<feature type="domain" description="Trigger factor C-terminal" evidence="13">
    <location>
        <begin position="327"/>
        <end position="484"/>
    </location>
</feature>
<feature type="domain" description="PPIase FKBP-type" evidence="11">
    <location>
        <begin position="212"/>
        <end position="302"/>
    </location>
</feature>
<dbReference type="PIRSF" id="PIRSF003095">
    <property type="entry name" value="Trigger_factor"/>
    <property type="match status" value="1"/>
</dbReference>
<evidence type="ECO:0000313" key="14">
    <source>
        <dbReference type="EMBL" id="RFU15387.1"/>
    </source>
</evidence>
<comment type="function">
    <text evidence="9">Involved in protein export. Acts as a chaperone by maintaining the newly synthesized protein in an open conformation. Functions as a peptidyl-prolyl cis-trans isomerase.</text>
</comment>
<feature type="compositionally biased region" description="Basic and acidic residues" evidence="10">
    <location>
        <begin position="35"/>
        <end position="45"/>
    </location>
</feature>
<comment type="domain">
    <text evidence="9">Consists of 3 domains; the N-terminus binds the ribosome, the middle domain has PPIase activity, while the C-terminus has intrinsic chaperone activity on its own.</text>
</comment>
<comment type="similarity">
    <text evidence="2 9">Belongs to the FKBP-type PPIase family. Tig subfamily.</text>
</comment>
<dbReference type="InterPro" id="IPR046357">
    <property type="entry name" value="PPIase_dom_sf"/>
</dbReference>
<dbReference type="GO" id="GO:0051301">
    <property type="term" value="P:cell division"/>
    <property type="evidence" value="ECO:0007669"/>
    <property type="project" value="UniProtKB-KW"/>
</dbReference>
<dbReference type="EC" id="5.2.1.8" evidence="3 9"/>
<evidence type="ECO:0000259" key="11">
    <source>
        <dbReference type="Pfam" id="PF00254"/>
    </source>
</evidence>
<keyword evidence="9" id="KW-0131">Cell cycle</keyword>
<evidence type="ECO:0000256" key="3">
    <source>
        <dbReference type="ARBA" id="ARBA00013194"/>
    </source>
</evidence>
<keyword evidence="15" id="KW-1185">Reference proteome</keyword>
<dbReference type="GO" id="GO:0051083">
    <property type="term" value="P:'de novo' cotranslational protein folding"/>
    <property type="evidence" value="ECO:0007669"/>
    <property type="project" value="TreeGrafter"/>
</dbReference>
<feature type="domain" description="Trigger factor ribosome-binding bacterial" evidence="12">
    <location>
        <begin position="63"/>
        <end position="198"/>
    </location>
</feature>
<dbReference type="SUPFAM" id="SSF54534">
    <property type="entry name" value="FKBP-like"/>
    <property type="match status" value="1"/>
</dbReference>
<dbReference type="GO" id="GO:0003755">
    <property type="term" value="F:peptidyl-prolyl cis-trans isomerase activity"/>
    <property type="evidence" value="ECO:0007669"/>
    <property type="project" value="UniProtKB-UniRule"/>
</dbReference>
<dbReference type="SUPFAM" id="SSF102735">
    <property type="entry name" value="Trigger factor ribosome-binding domain"/>
    <property type="match status" value="1"/>
</dbReference>
<sequence length="487" mass="54813">MGRHTALSSLETNPAETAAQETLTPETDAATGTEHAGHSHEGHDHDHHHHDHDHAQPAPTLNPECTREVEIEVPADEVSKAFRTVVKRYQKQARIPGFRIGKVPESLIRKRFADGIRQEVVETVVPGHFRAAIEQQKVTPASQPQVTDLHLEEGEPLKFKAAFEIQPEFSVDGYQDVKVEKPSAELSEAEFEAELERIRDARSTMEPVAEDRALADGDWAQIGFKGEIRTETPEEQTAEQARPIESDDAVIEVGGANTLPAFNEGLRGAKPGQELKFEVAYPADFGERNLAGKTVAYDVEVKGIKKKIQPELNDEFAKELGGEYEGIEDFRQKLREHMANDKKRRVEAETRERLLEALVGRFHFPVPESLVQNQIDARLDRGLRALASQGMRAEDMRKLDFARLREAQRDSALSEVRGLTILDRIADAENMQVSDEELERELQIISLQTREPLESLRERLTSEGNLARIRAQLRREKTGNLLVERLA</sequence>
<accession>A0A372IKE6</accession>
<comment type="caution">
    <text evidence="14">The sequence shown here is derived from an EMBL/GenBank/DDBJ whole genome shotgun (WGS) entry which is preliminary data.</text>
</comment>
<keyword evidence="9" id="KW-0963">Cytoplasm</keyword>
<evidence type="ECO:0000256" key="1">
    <source>
        <dbReference type="ARBA" id="ARBA00000971"/>
    </source>
</evidence>
<dbReference type="GO" id="GO:0015031">
    <property type="term" value="P:protein transport"/>
    <property type="evidence" value="ECO:0007669"/>
    <property type="project" value="UniProtKB-UniRule"/>
</dbReference>
<evidence type="ECO:0000256" key="4">
    <source>
        <dbReference type="ARBA" id="ARBA00016902"/>
    </source>
</evidence>
<dbReference type="InterPro" id="IPR001179">
    <property type="entry name" value="PPIase_FKBP_dom"/>
</dbReference>
<comment type="subcellular location">
    <subcellularLocation>
        <location evidence="9">Cytoplasm</location>
    </subcellularLocation>
    <text evidence="9">About half TF is bound to the ribosome near the polypeptide exit tunnel while the other half is free in the cytoplasm.</text>
</comment>
<dbReference type="PANTHER" id="PTHR30560:SF3">
    <property type="entry name" value="TRIGGER FACTOR-LIKE PROTEIN TIG, CHLOROPLASTIC"/>
    <property type="match status" value="1"/>
</dbReference>
<dbReference type="EMBL" id="QVQT01000006">
    <property type="protein sequence ID" value="RFU15387.1"/>
    <property type="molecule type" value="Genomic_DNA"/>
</dbReference>
<keyword evidence="9" id="KW-0132">Cell division</keyword>
<dbReference type="Gene3D" id="1.10.3120.10">
    <property type="entry name" value="Trigger factor, C-terminal domain"/>
    <property type="match status" value="1"/>
</dbReference>
<evidence type="ECO:0000256" key="6">
    <source>
        <dbReference type="ARBA" id="ARBA00023186"/>
    </source>
</evidence>
<dbReference type="InterPro" id="IPR037041">
    <property type="entry name" value="Trigger_fac_C_sf"/>
</dbReference>
<dbReference type="InterPro" id="IPR036611">
    <property type="entry name" value="Trigger_fac_ribosome-bd_sf"/>
</dbReference>
<keyword evidence="7 9" id="KW-0413">Isomerase</keyword>
<keyword evidence="6 9" id="KW-0143">Chaperone</keyword>
<dbReference type="Gene3D" id="3.30.70.1050">
    <property type="entry name" value="Trigger factor ribosome-binding domain"/>
    <property type="match status" value="1"/>
</dbReference>
<dbReference type="PANTHER" id="PTHR30560">
    <property type="entry name" value="TRIGGER FACTOR CHAPERONE AND PEPTIDYL-PROLYL CIS/TRANS ISOMERASE"/>
    <property type="match status" value="1"/>
</dbReference>
<evidence type="ECO:0000259" key="13">
    <source>
        <dbReference type="Pfam" id="PF05698"/>
    </source>
</evidence>
<comment type="catalytic activity">
    <reaction evidence="1 9">
        <text>[protein]-peptidylproline (omega=180) = [protein]-peptidylproline (omega=0)</text>
        <dbReference type="Rhea" id="RHEA:16237"/>
        <dbReference type="Rhea" id="RHEA-COMP:10747"/>
        <dbReference type="Rhea" id="RHEA-COMP:10748"/>
        <dbReference type="ChEBI" id="CHEBI:83833"/>
        <dbReference type="ChEBI" id="CHEBI:83834"/>
        <dbReference type="EC" id="5.2.1.8"/>
    </reaction>
</comment>
<dbReference type="SUPFAM" id="SSF109998">
    <property type="entry name" value="Triger factor/SurA peptide-binding domain-like"/>
    <property type="match status" value="1"/>
</dbReference>
<evidence type="ECO:0000259" key="12">
    <source>
        <dbReference type="Pfam" id="PF05697"/>
    </source>
</evidence>
<evidence type="ECO:0000256" key="2">
    <source>
        <dbReference type="ARBA" id="ARBA00005464"/>
    </source>
</evidence>
<feature type="region of interest" description="Disordered" evidence="10">
    <location>
        <begin position="1"/>
        <end position="61"/>
    </location>
</feature>
<dbReference type="NCBIfam" id="TIGR00115">
    <property type="entry name" value="tig"/>
    <property type="match status" value="1"/>
</dbReference>
<feature type="compositionally biased region" description="Polar residues" evidence="10">
    <location>
        <begin position="1"/>
        <end position="25"/>
    </location>
</feature>
<name>A0A372IKE6_9BACT</name>
<evidence type="ECO:0000256" key="9">
    <source>
        <dbReference type="HAMAP-Rule" id="MF_00303"/>
    </source>
</evidence>
<gene>
    <name evidence="9 14" type="primary">tig</name>
    <name evidence="14" type="ORF">D0Y96_17105</name>
</gene>
<evidence type="ECO:0000256" key="10">
    <source>
        <dbReference type="SAM" id="MobiDB-lite"/>
    </source>
</evidence>
<evidence type="ECO:0000313" key="15">
    <source>
        <dbReference type="Proteomes" id="UP000264702"/>
    </source>
</evidence>
<dbReference type="InterPro" id="IPR008881">
    <property type="entry name" value="Trigger_fac_ribosome-bd_bac"/>
</dbReference>
<reference evidence="14 15" key="1">
    <citation type="submission" date="2018-08" db="EMBL/GenBank/DDBJ databases">
        <title>Acidipila sp. 4G-K13, an acidobacterium isolated from forest soil.</title>
        <authorList>
            <person name="Gao Z.-H."/>
            <person name="Qiu L.-H."/>
        </authorList>
    </citation>
    <scope>NUCLEOTIDE SEQUENCE [LARGE SCALE GENOMIC DNA]</scope>
    <source>
        <strain evidence="14 15">4G-K13</strain>
    </source>
</reference>
<dbReference type="GO" id="GO:0043335">
    <property type="term" value="P:protein unfolding"/>
    <property type="evidence" value="ECO:0007669"/>
    <property type="project" value="TreeGrafter"/>
</dbReference>
<dbReference type="Pfam" id="PF05698">
    <property type="entry name" value="Trigger_C"/>
    <property type="match status" value="1"/>
</dbReference>
<dbReference type="InterPro" id="IPR008880">
    <property type="entry name" value="Trigger_fac_C"/>
</dbReference>
<evidence type="ECO:0000256" key="7">
    <source>
        <dbReference type="ARBA" id="ARBA00023235"/>
    </source>
</evidence>
<dbReference type="GO" id="GO:0044183">
    <property type="term" value="F:protein folding chaperone"/>
    <property type="evidence" value="ECO:0007669"/>
    <property type="project" value="TreeGrafter"/>
</dbReference>
<dbReference type="OrthoDB" id="9767721at2"/>